<organism evidence="2">
    <name type="scientific">viral metagenome</name>
    <dbReference type="NCBI Taxonomy" id="1070528"/>
    <lineage>
        <taxon>unclassified sequences</taxon>
        <taxon>metagenomes</taxon>
        <taxon>organismal metagenomes</taxon>
    </lineage>
</organism>
<keyword evidence="1" id="KW-0175">Coiled coil</keyword>
<dbReference type="AlphaFoldDB" id="A0A6C0B6H4"/>
<sequence length="61" mass="7300">MNKVGEWVRTDDHEDELRALFLELEAALREMNLLRADYKQYRTLHFAQFCADVHRFTNTNG</sequence>
<dbReference type="EMBL" id="MN739078">
    <property type="protein sequence ID" value="QHS87073.1"/>
    <property type="molecule type" value="Genomic_DNA"/>
</dbReference>
<evidence type="ECO:0000256" key="1">
    <source>
        <dbReference type="SAM" id="Coils"/>
    </source>
</evidence>
<accession>A0A6C0B6H4</accession>
<reference evidence="2" key="1">
    <citation type="journal article" date="2020" name="Nature">
        <title>Giant virus diversity and host interactions through global metagenomics.</title>
        <authorList>
            <person name="Schulz F."/>
            <person name="Roux S."/>
            <person name="Paez-Espino D."/>
            <person name="Jungbluth S."/>
            <person name="Walsh D.A."/>
            <person name="Denef V.J."/>
            <person name="McMahon K.D."/>
            <person name="Konstantinidis K.T."/>
            <person name="Eloe-Fadrosh E.A."/>
            <person name="Kyrpides N.C."/>
            <person name="Woyke T."/>
        </authorList>
    </citation>
    <scope>NUCLEOTIDE SEQUENCE</scope>
    <source>
        <strain evidence="2">GVMAG-M-3300009684-20</strain>
    </source>
</reference>
<evidence type="ECO:0000313" key="2">
    <source>
        <dbReference type="EMBL" id="QHS87073.1"/>
    </source>
</evidence>
<name>A0A6C0B6H4_9ZZZZ</name>
<proteinExistence type="predicted"/>
<feature type="coiled-coil region" evidence="1">
    <location>
        <begin position="10"/>
        <end position="44"/>
    </location>
</feature>
<protein>
    <submittedName>
        <fullName evidence="2">Uncharacterized protein</fullName>
    </submittedName>
</protein>